<evidence type="ECO:0000256" key="1">
    <source>
        <dbReference type="ARBA" id="ARBA00022729"/>
    </source>
</evidence>
<proteinExistence type="predicted"/>
<dbReference type="KEGG" id="sgrg:L0C25_04570"/>
<gene>
    <name evidence="4" type="ORF">L0C25_04570</name>
</gene>
<dbReference type="AlphaFoldDB" id="A0AA46TJD2"/>
<dbReference type="RefSeq" id="WP_271635246.1">
    <property type="nucleotide sequence ID" value="NZ_CP094970.1"/>
</dbReference>
<protein>
    <submittedName>
        <fullName evidence="4">ABC transporter substrate-binding protein</fullName>
    </submittedName>
</protein>
<dbReference type="SMART" id="SM00062">
    <property type="entry name" value="PBPb"/>
    <property type="match status" value="1"/>
</dbReference>
<feature type="domain" description="Solute-binding protein family 3/N-terminal" evidence="3">
    <location>
        <begin position="46"/>
        <end position="274"/>
    </location>
</feature>
<dbReference type="InterPro" id="IPR001638">
    <property type="entry name" value="Solute-binding_3/MltF_N"/>
</dbReference>
<evidence type="ECO:0000259" key="3">
    <source>
        <dbReference type="SMART" id="SM00062"/>
    </source>
</evidence>
<dbReference type="Gene3D" id="3.40.190.10">
    <property type="entry name" value="Periplasmic binding protein-like II"/>
    <property type="match status" value="2"/>
</dbReference>
<evidence type="ECO:0000313" key="5">
    <source>
        <dbReference type="Proteomes" id="UP001164390"/>
    </source>
</evidence>
<keyword evidence="5" id="KW-1185">Reference proteome</keyword>
<accession>A0AA46TJD2</accession>
<feature type="signal peptide" evidence="2">
    <location>
        <begin position="1"/>
        <end position="16"/>
    </location>
</feature>
<evidence type="ECO:0000313" key="4">
    <source>
        <dbReference type="EMBL" id="UYM06355.1"/>
    </source>
</evidence>
<evidence type="ECO:0000256" key="2">
    <source>
        <dbReference type="SAM" id="SignalP"/>
    </source>
</evidence>
<dbReference type="SUPFAM" id="SSF53850">
    <property type="entry name" value="Periplasmic binding protein-like II"/>
    <property type="match status" value="1"/>
</dbReference>
<dbReference type="EMBL" id="CP094970">
    <property type="protein sequence ID" value="UYM06355.1"/>
    <property type="molecule type" value="Genomic_DNA"/>
</dbReference>
<feature type="chain" id="PRO_5041228574" evidence="2">
    <location>
        <begin position="17"/>
        <end position="289"/>
    </location>
</feature>
<sequence length="289" mass="30612">MIAVALLTLVSAGCTAEVGARIDPPSNNVNPDYASSLPASVRNETVIRIGADASTPPYLFVNENGELDGLEFDFMQALSKEMGVRIQVVATSFSGLVPSLLSGRIDAGMSNFSDTIEREAQVDFVDYTRSADRILVGRGNPYHVRTTDDLCGLKVSATQGTTSAAGTAELSGDCVSHGRPAIAVLLVPSLGDTMIQVQSGRADALVTDQAQVRFQQRSTDGLVEPAGGLTGPNYHGIATTKANSGLRDALLRAFQQLFVDGTYDEILKKWNQPILRIDAPIINAEGQGS</sequence>
<dbReference type="Proteomes" id="UP001164390">
    <property type="component" value="Chromosome"/>
</dbReference>
<keyword evidence="1 2" id="KW-0732">Signal</keyword>
<dbReference type="Pfam" id="PF00497">
    <property type="entry name" value="SBP_bac_3"/>
    <property type="match status" value="1"/>
</dbReference>
<name>A0AA46TJD2_9ACTN</name>
<dbReference type="PANTHER" id="PTHR35936:SF17">
    <property type="entry name" value="ARGININE-BINDING EXTRACELLULAR PROTEIN ARTP"/>
    <property type="match status" value="1"/>
</dbReference>
<reference evidence="4" key="1">
    <citation type="submission" date="2022-01" db="EMBL/GenBank/DDBJ databases">
        <title>Nocardioidaceae gen. sp. A5X3R13.</title>
        <authorList>
            <person name="Lopez Marin M.A."/>
            <person name="Uhlik O."/>
        </authorList>
    </citation>
    <scope>NUCLEOTIDE SEQUENCE</scope>
    <source>
        <strain evidence="4">A5X3R13</strain>
    </source>
</reference>
<dbReference type="CDD" id="cd01004">
    <property type="entry name" value="PBP2_MidA_like"/>
    <property type="match status" value="1"/>
</dbReference>
<dbReference type="PANTHER" id="PTHR35936">
    <property type="entry name" value="MEMBRANE-BOUND LYTIC MUREIN TRANSGLYCOSYLASE F"/>
    <property type="match status" value="1"/>
</dbReference>
<organism evidence="4 5">
    <name type="scientific">Solicola gregarius</name>
    <dbReference type="NCBI Taxonomy" id="2908642"/>
    <lineage>
        <taxon>Bacteria</taxon>
        <taxon>Bacillati</taxon>
        <taxon>Actinomycetota</taxon>
        <taxon>Actinomycetes</taxon>
        <taxon>Propionibacteriales</taxon>
        <taxon>Nocardioidaceae</taxon>
        <taxon>Solicola</taxon>
    </lineage>
</organism>